<dbReference type="Proteomes" id="UP000028715">
    <property type="component" value="Unassembled WGS sequence"/>
</dbReference>
<evidence type="ECO:0008006" key="3">
    <source>
        <dbReference type="Google" id="ProtNLM"/>
    </source>
</evidence>
<dbReference type="OrthoDB" id="9803207at2"/>
<dbReference type="RefSeq" id="WP_035683616.1">
    <property type="nucleotide sequence ID" value="NZ_JPRL01000001.1"/>
</dbReference>
<gene>
    <name evidence="1" type="ORF">IW19_10055</name>
</gene>
<evidence type="ECO:0000313" key="2">
    <source>
        <dbReference type="Proteomes" id="UP000028715"/>
    </source>
</evidence>
<dbReference type="AlphaFoldDB" id="A0A085ZN30"/>
<dbReference type="Pfam" id="PF11236">
    <property type="entry name" value="DUF3037"/>
    <property type="match status" value="1"/>
</dbReference>
<name>A0A085ZN30_9FLAO</name>
<reference evidence="1 2" key="1">
    <citation type="submission" date="2014-07" db="EMBL/GenBank/DDBJ databases">
        <title>Genome of Flavobacterium reichenbachii LMG 25512.</title>
        <authorList>
            <person name="Stropko S.J."/>
            <person name="Pipes S.E."/>
            <person name="Newman J.D."/>
        </authorList>
    </citation>
    <scope>NUCLEOTIDE SEQUENCE [LARGE SCALE GENOMIC DNA]</scope>
    <source>
        <strain evidence="1 2">LMG 25512</strain>
    </source>
</reference>
<accession>A0A085ZN30</accession>
<keyword evidence="2" id="KW-1185">Reference proteome</keyword>
<comment type="caution">
    <text evidence="1">The sequence shown here is derived from an EMBL/GenBank/DDBJ whole genome shotgun (WGS) entry which is preliminary data.</text>
</comment>
<organism evidence="1 2">
    <name type="scientific">Flavobacterium reichenbachii</name>
    <dbReference type="NCBI Taxonomy" id="362418"/>
    <lineage>
        <taxon>Bacteria</taxon>
        <taxon>Pseudomonadati</taxon>
        <taxon>Bacteroidota</taxon>
        <taxon>Flavobacteriia</taxon>
        <taxon>Flavobacteriales</taxon>
        <taxon>Flavobacteriaceae</taxon>
        <taxon>Flavobacterium</taxon>
    </lineage>
</organism>
<protein>
    <recommendedName>
        <fullName evidence="3">DUF3037 domain-containing protein</fullName>
    </recommendedName>
</protein>
<dbReference type="EMBL" id="JPRL01000001">
    <property type="protein sequence ID" value="KFF05844.1"/>
    <property type="molecule type" value="Genomic_DNA"/>
</dbReference>
<proteinExistence type="predicted"/>
<dbReference type="InterPro" id="IPR021398">
    <property type="entry name" value="DUF3037"/>
</dbReference>
<sequence length="127" mass="14709">MQDNHLYEYAVIRVVPRVEREEFLNIGIILFCKKAKFIKVLFQLNKEKIQALSADFDIEQLECNLTSLEKITNGAKDGGPIAEFDIPERFRWLTAIRSSAIQTSRPHPGLCMDLEKTIQRLFEELVL</sequence>
<dbReference type="eggNOG" id="ENOG5032SI8">
    <property type="taxonomic scope" value="Bacteria"/>
</dbReference>
<evidence type="ECO:0000313" key="1">
    <source>
        <dbReference type="EMBL" id="KFF05844.1"/>
    </source>
</evidence>